<dbReference type="Pfam" id="PF12850">
    <property type="entry name" value="Metallophos_2"/>
    <property type="match status" value="1"/>
</dbReference>
<organism evidence="4 5">
    <name type="scientific">Marinitoga aeolica</name>
    <dbReference type="NCBI Taxonomy" id="2809031"/>
    <lineage>
        <taxon>Bacteria</taxon>
        <taxon>Thermotogati</taxon>
        <taxon>Thermotogota</taxon>
        <taxon>Thermotogae</taxon>
        <taxon>Petrotogales</taxon>
        <taxon>Petrotogaceae</taxon>
        <taxon>Marinitoga</taxon>
    </lineage>
</organism>
<evidence type="ECO:0000313" key="4">
    <source>
        <dbReference type="EMBL" id="WGS65659.1"/>
    </source>
</evidence>
<dbReference type="SUPFAM" id="SSF56300">
    <property type="entry name" value="Metallo-dependent phosphatases"/>
    <property type="match status" value="1"/>
</dbReference>
<dbReference type="PANTHER" id="PTHR43165">
    <property type="entry name" value="METALLOPHOSPHOESTERASE"/>
    <property type="match status" value="1"/>
</dbReference>
<reference evidence="4 5" key="1">
    <citation type="submission" date="2021-02" db="EMBL/GenBank/DDBJ databases">
        <title>Characterization of Marinitoga sp. nov. str. BP5-C20A.</title>
        <authorList>
            <person name="Erauso G."/>
            <person name="Postec A."/>
        </authorList>
    </citation>
    <scope>NUCLEOTIDE SEQUENCE [LARGE SCALE GENOMIC DNA]</scope>
    <source>
        <strain evidence="4 5">BP5-C20A</strain>
    </source>
</reference>
<dbReference type="InterPro" id="IPR053193">
    <property type="entry name" value="MetalloPDE_YfcE-like"/>
</dbReference>
<dbReference type="InterPro" id="IPR024654">
    <property type="entry name" value="Calcineurin-like_PHP_lpxH"/>
</dbReference>
<evidence type="ECO:0000256" key="1">
    <source>
        <dbReference type="ARBA" id="ARBA00008950"/>
    </source>
</evidence>
<evidence type="ECO:0000313" key="5">
    <source>
        <dbReference type="Proteomes" id="UP001232493"/>
    </source>
</evidence>
<feature type="domain" description="Calcineurin-like phosphoesterase" evidence="3">
    <location>
        <begin position="3"/>
        <end position="149"/>
    </location>
</feature>
<protein>
    <recommendedName>
        <fullName evidence="2">Phosphoesterase</fullName>
        <ecNumber evidence="2">3.1.4.-</ecNumber>
    </recommendedName>
</protein>
<dbReference type="NCBIfam" id="TIGR00040">
    <property type="entry name" value="yfcE"/>
    <property type="match status" value="1"/>
</dbReference>
<sequence length="159" mass="18050">MWLLISDTHDNMHKMKEIEKIIERENITAIFHCGDFVAPFVLPYILKEGIDFYGVFGNNDGEKLLLSERSSKKILPGPRELKINGYRILMMHEPYSLNAAEKSGLYDFVFFGHTHEIVSRKNENGTIIVNPGEGSGWLTGRATVALIDPVDKEVNIMKI</sequence>
<dbReference type="Proteomes" id="UP001232493">
    <property type="component" value="Chromosome"/>
</dbReference>
<name>A0ABY8PSP6_9BACT</name>
<accession>A0ABY8PSP6</accession>
<dbReference type="RefSeq" id="WP_281000281.1">
    <property type="nucleotide sequence ID" value="NZ_CP069362.1"/>
</dbReference>
<dbReference type="PANTHER" id="PTHR43165:SF1">
    <property type="entry name" value="PHOSPHODIESTERASE MJ0936"/>
    <property type="match status" value="1"/>
</dbReference>
<dbReference type="Gene3D" id="3.60.21.10">
    <property type="match status" value="1"/>
</dbReference>
<dbReference type="EC" id="3.1.4.-" evidence="2"/>
<dbReference type="InterPro" id="IPR000979">
    <property type="entry name" value="Phosphodiesterase_MJ0936/Vps29"/>
</dbReference>
<dbReference type="CDD" id="cd00841">
    <property type="entry name" value="MPP_YfcE"/>
    <property type="match status" value="1"/>
</dbReference>
<dbReference type="EMBL" id="CP069362">
    <property type="protein sequence ID" value="WGS65659.1"/>
    <property type="molecule type" value="Genomic_DNA"/>
</dbReference>
<dbReference type="InterPro" id="IPR041802">
    <property type="entry name" value="MPP_YfcE"/>
</dbReference>
<comment type="cofactor">
    <cofactor evidence="2">
        <name>a divalent metal cation</name>
        <dbReference type="ChEBI" id="CHEBI:60240"/>
    </cofactor>
</comment>
<evidence type="ECO:0000256" key="2">
    <source>
        <dbReference type="RuleBase" id="RU362039"/>
    </source>
</evidence>
<evidence type="ECO:0000259" key="3">
    <source>
        <dbReference type="Pfam" id="PF12850"/>
    </source>
</evidence>
<proteinExistence type="inferred from homology"/>
<keyword evidence="5" id="KW-1185">Reference proteome</keyword>
<dbReference type="InterPro" id="IPR029052">
    <property type="entry name" value="Metallo-depent_PP-like"/>
</dbReference>
<keyword evidence="2" id="KW-0479">Metal-binding</keyword>
<gene>
    <name evidence="4" type="ORF">JRV97_03660</name>
</gene>
<comment type="similarity">
    <text evidence="1 2">Belongs to the metallophosphoesterase superfamily. YfcE family.</text>
</comment>